<gene>
    <name evidence="1" type="ORF">ATK78_1378</name>
</gene>
<dbReference type="RefSeq" id="WP_133575327.1">
    <property type="nucleotide sequence ID" value="NZ_SNYC01000004.1"/>
</dbReference>
<dbReference type="AlphaFoldDB" id="A0A4R6SX61"/>
<organism evidence="1 2">
    <name type="scientific">Pedobacter metabolipauper</name>
    <dbReference type="NCBI Taxonomy" id="425513"/>
    <lineage>
        <taxon>Bacteria</taxon>
        <taxon>Pseudomonadati</taxon>
        <taxon>Bacteroidota</taxon>
        <taxon>Sphingobacteriia</taxon>
        <taxon>Sphingobacteriales</taxon>
        <taxon>Sphingobacteriaceae</taxon>
        <taxon>Pedobacter</taxon>
    </lineage>
</organism>
<accession>A0A4R6SX61</accession>
<evidence type="ECO:0000313" key="2">
    <source>
        <dbReference type="Proteomes" id="UP000295620"/>
    </source>
</evidence>
<keyword evidence="2" id="KW-1185">Reference proteome</keyword>
<name>A0A4R6SX61_9SPHI</name>
<dbReference type="Proteomes" id="UP000295620">
    <property type="component" value="Unassembled WGS sequence"/>
</dbReference>
<protein>
    <submittedName>
        <fullName evidence="1">Uncharacterized protein</fullName>
    </submittedName>
</protein>
<reference evidence="1 2" key="1">
    <citation type="submission" date="2019-03" db="EMBL/GenBank/DDBJ databases">
        <title>Genomic Encyclopedia of Archaeal and Bacterial Type Strains, Phase II (KMG-II): from individual species to whole genera.</title>
        <authorList>
            <person name="Goeker M."/>
        </authorList>
    </citation>
    <scope>NUCLEOTIDE SEQUENCE [LARGE SCALE GENOMIC DNA]</scope>
    <source>
        <strain evidence="1 2">DSM 19035</strain>
    </source>
</reference>
<dbReference type="EMBL" id="SNYC01000004">
    <property type="protein sequence ID" value="TDQ09224.1"/>
    <property type="molecule type" value="Genomic_DNA"/>
</dbReference>
<sequence length="175" mass="19829">MKIIQTVVVIIIVFIMNFNGLAQEQIPIKSVISSLPKGSERIFELKTINIAVARNPIIHSNSKVGEIYKIGNVLVKINAASGKMSEDHLEETKKSMDYQYRGLNPAFYKSDINFISNYKVWIRQSEFSSADIGEIMTSVVNKTSNKIVVVVMSYEKREREIALKTLDSILQNIKM</sequence>
<comment type="caution">
    <text evidence="1">The sequence shown here is derived from an EMBL/GenBank/DDBJ whole genome shotgun (WGS) entry which is preliminary data.</text>
</comment>
<proteinExistence type="predicted"/>
<evidence type="ECO:0000313" key="1">
    <source>
        <dbReference type="EMBL" id="TDQ09224.1"/>
    </source>
</evidence>